<gene>
    <name evidence="4" type="ORF">CJ301_04435</name>
</gene>
<feature type="compositionally biased region" description="Basic residues" evidence="2">
    <location>
        <begin position="63"/>
        <end position="85"/>
    </location>
</feature>
<evidence type="ECO:0000256" key="1">
    <source>
        <dbReference type="SAM" id="Coils"/>
    </source>
</evidence>
<dbReference type="EMBL" id="NQWH01000004">
    <property type="protein sequence ID" value="PHP28948.1"/>
    <property type="molecule type" value="Genomic_DNA"/>
</dbReference>
<evidence type="ECO:0000256" key="2">
    <source>
        <dbReference type="SAM" id="MobiDB-lite"/>
    </source>
</evidence>
<evidence type="ECO:0000313" key="5">
    <source>
        <dbReference type="Proteomes" id="UP000221860"/>
    </source>
</evidence>
<evidence type="ECO:0000259" key="3">
    <source>
        <dbReference type="Pfam" id="PF05239"/>
    </source>
</evidence>
<reference evidence="4 5" key="1">
    <citation type="submission" date="2017-08" db="EMBL/GenBank/DDBJ databases">
        <title>Draft Genome Sequence of Loktanella cinnabarina Strain XM1, Isolated from Coastal Surface Water.</title>
        <authorList>
            <person name="Ma R."/>
            <person name="Wang J."/>
            <person name="Wang Q."/>
            <person name="Ma Z."/>
            <person name="Li J."/>
            <person name="Chen L."/>
        </authorList>
    </citation>
    <scope>NUCLEOTIDE SEQUENCE [LARGE SCALE GENOMIC DNA]</scope>
    <source>
        <strain evidence="4 5">XM1</strain>
    </source>
</reference>
<dbReference type="OrthoDB" id="7876889at2"/>
<evidence type="ECO:0000313" key="4">
    <source>
        <dbReference type="EMBL" id="PHP28948.1"/>
    </source>
</evidence>
<dbReference type="PANTHER" id="PTHR36505:SF1">
    <property type="entry name" value="BLR1072 PROTEIN"/>
    <property type="match status" value="1"/>
</dbReference>
<dbReference type="Pfam" id="PF05239">
    <property type="entry name" value="PRC"/>
    <property type="match status" value="1"/>
</dbReference>
<keyword evidence="5" id="KW-1185">Reference proteome</keyword>
<dbReference type="PANTHER" id="PTHR36505">
    <property type="entry name" value="BLR1072 PROTEIN"/>
    <property type="match status" value="1"/>
</dbReference>
<sequence length="631" mass="68095">MRDDLMAVFQLDPERRIRQEFLHDTGKFEQFFLGHGLSVQWYPRHTRAMADRCASATEISSAKRPRSGKAARHPKERRCAGRTRQSKIRGFDGERGARCAVVPPKRSTNGRRSMTTSMKKLLLSTALTFPMAAGVQAQTADATCSDLELLLTDRMAEGVPADAPMTEDEIAALIEAQDDAQCAVAYVELERVVAVEGEAATAEAEAQLAETETATVRLEDEVVIEGMVYLEQGQPSVAVESGQTDVMVANSTPDVTVTEGQPEILIRQAPATISMDMPQPTIRIEQPAPEIIVTMPDPTVDVANTQPQVEIRQADPVVTVTQARPQVDLELGRAPEGSEGGIQVTDRATGETFATGTPGEARAVENAEVQLTTVEPTVTYEESRDGQNANVSVQRAEPNIRFENAEPVIEFNQSGEPQIEMVQTGEPVVTINEATMEAQDEAALETEAEPAAALDTAQLEEEQSLEAEVEGEVAEGALAVENAADAVEGEVAEIGNEIGTEVEQAETEMEVVEAETAEMTETATIGRTGPMVEREGFAMVPANEIAVTDLEGSTVYGINDERIGDIGDIMIDDQGSIQQVIVEVGGFLGIGEKPVAIPFEQMSVLRSEAGEVRVFIEATEEQLESMQEVPQ</sequence>
<name>A0A2G1MJM3_9RHOB</name>
<dbReference type="Gene3D" id="2.30.30.240">
    <property type="entry name" value="PRC-barrel domain"/>
    <property type="match status" value="1"/>
</dbReference>
<feature type="region of interest" description="Disordered" evidence="2">
    <location>
        <begin position="56"/>
        <end position="85"/>
    </location>
</feature>
<organism evidence="4 5">
    <name type="scientific">Limimaricola cinnabarinus</name>
    <dbReference type="NCBI Taxonomy" id="1125964"/>
    <lineage>
        <taxon>Bacteria</taxon>
        <taxon>Pseudomonadati</taxon>
        <taxon>Pseudomonadota</taxon>
        <taxon>Alphaproteobacteria</taxon>
        <taxon>Rhodobacterales</taxon>
        <taxon>Paracoccaceae</taxon>
        <taxon>Limimaricola</taxon>
    </lineage>
</organism>
<dbReference type="AlphaFoldDB" id="A0A2G1MJM3"/>
<feature type="coiled-coil region" evidence="1">
    <location>
        <begin position="192"/>
        <end position="221"/>
    </location>
</feature>
<dbReference type="SUPFAM" id="SSF50346">
    <property type="entry name" value="PRC-barrel domain"/>
    <property type="match status" value="1"/>
</dbReference>
<keyword evidence="1" id="KW-0175">Coiled coil</keyword>
<comment type="caution">
    <text evidence="4">The sequence shown here is derived from an EMBL/GenBank/DDBJ whole genome shotgun (WGS) entry which is preliminary data.</text>
</comment>
<proteinExistence type="predicted"/>
<protein>
    <recommendedName>
        <fullName evidence="3">PRC-barrel domain-containing protein</fullName>
    </recommendedName>
</protein>
<dbReference type="InterPro" id="IPR011033">
    <property type="entry name" value="PRC_barrel-like_sf"/>
</dbReference>
<accession>A0A2G1MJM3</accession>
<feature type="domain" description="PRC-barrel" evidence="3">
    <location>
        <begin position="543"/>
        <end position="623"/>
    </location>
</feature>
<dbReference type="InterPro" id="IPR027275">
    <property type="entry name" value="PRC-brl_dom"/>
</dbReference>
<dbReference type="Proteomes" id="UP000221860">
    <property type="component" value="Unassembled WGS sequence"/>
</dbReference>